<dbReference type="EMBL" id="BKCJ011075286">
    <property type="protein sequence ID" value="GFC80489.1"/>
    <property type="molecule type" value="Genomic_DNA"/>
</dbReference>
<proteinExistence type="predicted"/>
<evidence type="ECO:0008006" key="2">
    <source>
        <dbReference type="Google" id="ProtNLM"/>
    </source>
</evidence>
<feature type="non-terminal residue" evidence="1">
    <location>
        <position position="1"/>
    </location>
</feature>
<sequence length="97" mass="10844">TANVNAQTITNSSAFRSMLEKHTLTGPNFNEWFRALKLVVRIEKIQDVFEIALPPRPVGVGDAPVDPQALAEWTAKYDCHNKVACLMLGSMTPRLYQ</sequence>
<accession>A0A699QZA7</accession>
<protein>
    <recommendedName>
        <fullName evidence="2">Zinc finger, CCHC-type</fullName>
    </recommendedName>
</protein>
<name>A0A699QZA7_TANCI</name>
<gene>
    <name evidence="1" type="ORF">Tci_852459</name>
</gene>
<evidence type="ECO:0000313" key="1">
    <source>
        <dbReference type="EMBL" id="GFC80489.1"/>
    </source>
</evidence>
<organism evidence="1">
    <name type="scientific">Tanacetum cinerariifolium</name>
    <name type="common">Dalmatian daisy</name>
    <name type="synonym">Chrysanthemum cinerariifolium</name>
    <dbReference type="NCBI Taxonomy" id="118510"/>
    <lineage>
        <taxon>Eukaryota</taxon>
        <taxon>Viridiplantae</taxon>
        <taxon>Streptophyta</taxon>
        <taxon>Embryophyta</taxon>
        <taxon>Tracheophyta</taxon>
        <taxon>Spermatophyta</taxon>
        <taxon>Magnoliopsida</taxon>
        <taxon>eudicotyledons</taxon>
        <taxon>Gunneridae</taxon>
        <taxon>Pentapetalae</taxon>
        <taxon>asterids</taxon>
        <taxon>campanulids</taxon>
        <taxon>Asterales</taxon>
        <taxon>Asteraceae</taxon>
        <taxon>Asteroideae</taxon>
        <taxon>Anthemideae</taxon>
        <taxon>Anthemidinae</taxon>
        <taxon>Tanacetum</taxon>
    </lineage>
</organism>
<reference evidence="1" key="1">
    <citation type="journal article" date="2019" name="Sci. Rep.">
        <title>Draft genome of Tanacetum cinerariifolium, the natural source of mosquito coil.</title>
        <authorList>
            <person name="Yamashiro T."/>
            <person name="Shiraishi A."/>
            <person name="Satake H."/>
            <person name="Nakayama K."/>
        </authorList>
    </citation>
    <scope>NUCLEOTIDE SEQUENCE</scope>
</reference>
<dbReference type="AlphaFoldDB" id="A0A699QZA7"/>
<comment type="caution">
    <text evidence="1">The sequence shown here is derived from an EMBL/GenBank/DDBJ whole genome shotgun (WGS) entry which is preliminary data.</text>
</comment>